<gene>
    <name evidence="2" type="ORF">HMPREF9446_02695</name>
</gene>
<proteinExistence type="predicted"/>
<reference evidence="2 3" key="1">
    <citation type="submission" date="2011-02" db="EMBL/GenBank/DDBJ databases">
        <authorList>
            <person name="Weinstock G."/>
            <person name="Sodergren E."/>
            <person name="Clifton S."/>
            <person name="Fulton L."/>
            <person name="Fulton B."/>
            <person name="Courtney L."/>
            <person name="Fronick C."/>
            <person name="Harrison M."/>
            <person name="Strong C."/>
            <person name="Farmer C."/>
            <person name="Delahaunty K."/>
            <person name="Markovic C."/>
            <person name="Hall O."/>
            <person name="Minx P."/>
            <person name="Tomlinson C."/>
            <person name="Mitreva M."/>
            <person name="Hou S."/>
            <person name="Chen J."/>
            <person name="Wollam A."/>
            <person name="Pepin K.H."/>
            <person name="Johnson M."/>
            <person name="Bhonagiri V."/>
            <person name="Zhang X."/>
            <person name="Suruliraj S."/>
            <person name="Warren W."/>
            <person name="Chinwalla A."/>
            <person name="Mardis E.R."/>
            <person name="Wilson R.K."/>
        </authorList>
    </citation>
    <scope>NUCLEOTIDE SEQUENCE [LARGE SCALE GENOMIC DNA]</scope>
    <source>
        <strain evidence="2 3">YIT 12057</strain>
    </source>
</reference>
<dbReference type="STRING" id="763034.HMPREF9446_02695"/>
<dbReference type="eggNOG" id="ENOG5033RBQ">
    <property type="taxonomic scope" value="Bacteria"/>
</dbReference>
<dbReference type="InterPro" id="IPR008979">
    <property type="entry name" value="Galactose-bd-like_sf"/>
</dbReference>
<keyword evidence="3" id="KW-1185">Reference proteome</keyword>
<dbReference type="AlphaFoldDB" id="F3PVB7"/>
<dbReference type="Pfam" id="PF00754">
    <property type="entry name" value="F5_F8_type_C"/>
    <property type="match status" value="1"/>
</dbReference>
<sequence>MKMKNTVKYFVGLLLFGGALFTGCDDESGITPGEVTGLTAESTPGCIALSWNTPEEANIRYIEVKYYDPLLKKDVMRTASVYANSIEIPDTRAKYGEYSFMVQSVSPTGDRSAVQKISMVSEPAEPTYVSTQIALTAADLSTNAQEPSEGPIANLLDGNTSTFFHTAWSVGIPGPHWLQVNLKKEITEAYRFEYAPRNAKDRPTDFDLMGSMDGKSWFLIKNFTKEADGIAGDGTYASEVFNVEQPFKQIRIVVNETNSKSVFWTMSIFKFYSVTIEDPEAPDTEL</sequence>
<dbReference type="PROSITE" id="PS50022">
    <property type="entry name" value="FA58C_3"/>
    <property type="match status" value="1"/>
</dbReference>
<feature type="domain" description="F5/8 type C" evidence="1">
    <location>
        <begin position="112"/>
        <end position="271"/>
    </location>
</feature>
<dbReference type="HOGENOM" id="CLU_079284_0_0_10"/>
<dbReference type="InterPro" id="IPR000421">
    <property type="entry name" value="FA58C"/>
</dbReference>
<dbReference type="Proteomes" id="UP000003416">
    <property type="component" value="Unassembled WGS sequence"/>
</dbReference>
<evidence type="ECO:0000313" key="2">
    <source>
        <dbReference type="EMBL" id="EGF55444.1"/>
    </source>
</evidence>
<evidence type="ECO:0000313" key="3">
    <source>
        <dbReference type="Proteomes" id="UP000003416"/>
    </source>
</evidence>
<organism evidence="2 3">
    <name type="scientific">Bacteroides fluxus YIT 12057</name>
    <dbReference type="NCBI Taxonomy" id="763034"/>
    <lineage>
        <taxon>Bacteria</taxon>
        <taxon>Pseudomonadati</taxon>
        <taxon>Bacteroidota</taxon>
        <taxon>Bacteroidia</taxon>
        <taxon>Bacteroidales</taxon>
        <taxon>Bacteroidaceae</taxon>
        <taxon>Bacteroides</taxon>
    </lineage>
</organism>
<dbReference type="InterPro" id="IPR013783">
    <property type="entry name" value="Ig-like_fold"/>
</dbReference>
<dbReference type="Gene3D" id="2.60.40.10">
    <property type="entry name" value="Immunoglobulins"/>
    <property type="match status" value="1"/>
</dbReference>
<evidence type="ECO:0000259" key="1">
    <source>
        <dbReference type="PROSITE" id="PS50022"/>
    </source>
</evidence>
<dbReference type="InterPro" id="IPR032527">
    <property type="entry name" value="DUF4959"/>
</dbReference>
<dbReference type="EMBL" id="AFBN01000062">
    <property type="protein sequence ID" value="EGF55444.1"/>
    <property type="molecule type" value="Genomic_DNA"/>
</dbReference>
<comment type="caution">
    <text evidence="2">The sequence shown here is derived from an EMBL/GenBank/DDBJ whole genome shotgun (WGS) entry which is preliminary data.</text>
</comment>
<dbReference type="SUPFAM" id="SSF49785">
    <property type="entry name" value="Galactose-binding domain-like"/>
    <property type="match status" value="1"/>
</dbReference>
<dbReference type="Pfam" id="PF16323">
    <property type="entry name" value="DUF4959"/>
    <property type="match status" value="1"/>
</dbReference>
<accession>F3PVB7</accession>
<protein>
    <submittedName>
        <fullName evidence="2">F5/8 type C domain protein</fullName>
    </submittedName>
</protein>
<dbReference type="Gene3D" id="2.60.120.260">
    <property type="entry name" value="Galactose-binding domain-like"/>
    <property type="match status" value="1"/>
</dbReference>
<dbReference type="PROSITE" id="PS51257">
    <property type="entry name" value="PROKAR_LIPOPROTEIN"/>
    <property type="match status" value="1"/>
</dbReference>
<name>F3PVB7_9BACE</name>